<name>K0SJN0_THAOC</name>
<evidence type="ECO:0000256" key="1">
    <source>
        <dbReference type="SAM" id="MobiDB-lite"/>
    </source>
</evidence>
<feature type="non-terminal residue" evidence="2">
    <location>
        <position position="38"/>
    </location>
</feature>
<dbReference type="EMBL" id="AGNL01024579">
    <property type="protein sequence ID" value="EJK58662.1"/>
    <property type="molecule type" value="Genomic_DNA"/>
</dbReference>
<gene>
    <name evidence="2" type="ORF">THAOC_21194</name>
</gene>
<comment type="caution">
    <text evidence="2">The sequence shown here is derived from an EMBL/GenBank/DDBJ whole genome shotgun (WGS) entry which is preliminary data.</text>
</comment>
<evidence type="ECO:0000313" key="2">
    <source>
        <dbReference type="EMBL" id="EJK58662.1"/>
    </source>
</evidence>
<dbReference type="Proteomes" id="UP000266841">
    <property type="component" value="Unassembled WGS sequence"/>
</dbReference>
<organism evidence="2 3">
    <name type="scientific">Thalassiosira oceanica</name>
    <name type="common">Marine diatom</name>
    <dbReference type="NCBI Taxonomy" id="159749"/>
    <lineage>
        <taxon>Eukaryota</taxon>
        <taxon>Sar</taxon>
        <taxon>Stramenopiles</taxon>
        <taxon>Ochrophyta</taxon>
        <taxon>Bacillariophyta</taxon>
        <taxon>Coscinodiscophyceae</taxon>
        <taxon>Thalassiosirophycidae</taxon>
        <taxon>Thalassiosirales</taxon>
        <taxon>Thalassiosiraceae</taxon>
        <taxon>Thalassiosira</taxon>
    </lineage>
</organism>
<evidence type="ECO:0000313" key="3">
    <source>
        <dbReference type="Proteomes" id="UP000266841"/>
    </source>
</evidence>
<sequence length="38" mass="3787">MSSPADLLSILNGQRPMAGVSAGGPSGPSETTILQFKA</sequence>
<keyword evidence="3" id="KW-1185">Reference proteome</keyword>
<protein>
    <submittedName>
        <fullName evidence="2">Uncharacterized protein</fullName>
    </submittedName>
</protein>
<dbReference type="AlphaFoldDB" id="K0SJN0"/>
<reference evidence="2 3" key="1">
    <citation type="journal article" date="2012" name="Genome Biol.">
        <title>Genome and low-iron response of an oceanic diatom adapted to chronic iron limitation.</title>
        <authorList>
            <person name="Lommer M."/>
            <person name="Specht M."/>
            <person name="Roy A.S."/>
            <person name="Kraemer L."/>
            <person name="Andreson R."/>
            <person name="Gutowska M.A."/>
            <person name="Wolf J."/>
            <person name="Bergner S.V."/>
            <person name="Schilhabel M.B."/>
            <person name="Klostermeier U.C."/>
            <person name="Beiko R.G."/>
            <person name="Rosenstiel P."/>
            <person name="Hippler M."/>
            <person name="Laroche J."/>
        </authorList>
    </citation>
    <scope>NUCLEOTIDE SEQUENCE [LARGE SCALE GENOMIC DNA]</scope>
    <source>
        <strain evidence="2 3">CCMP1005</strain>
    </source>
</reference>
<feature type="region of interest" description="Disordered" evidence="1">
    <location>
        <begin position="1"/>
        <end position="38"/>
    </location>
</feature>
<accession>K0SJN0</accession>
<proteinExistence type="predicted"/>